<keyword evidence="1" id="KW-0808">Transferase</keyword>
<protein>
    <submittedName>
        <fullName evidence="1">Acyl-CoA transferase</fullName>
    </submittedName>
</protein>
<dbReference type="SUPFAM" id="SSF89796">
    <property type="entry name" value="CoA-transferase family III (CaiB/BaiF)"/>
    <property type="match status" value="2"/>
</dbReference>
<name>A0A843YHC9_9RHOB</name>
<organism evidence="1 2">
    <name type="scientific">Tritonibacter litoralis</name>
    <dbReference type="NCBI Taxonomy" id="2662264"/>
    <lineage>
        <taxon>Bacteria</taxon>
        <taxon>Pseudomonadati</taxon>
        <taxon>Pseudomonadota</taxon>
        <taxon>Alphaproteobacteria</taxon>
        <taxon>Rhodobacterales</taxon>
        <taxon>Paracoccaceae</taxon>
        <taxon>Tritonibacter</taxon>
    </lineage>
</organism>
<dbReference type="PANTHER" id="PTHR48229">
    <property type="entry name" value="CAIB/BAIF FAMILY ENZYME (AFU_ORTHOLOGUE AFUA_1G05360)-RELATED"/>
    <property type="match status" value="1"/>
</dbReference>
<sequence length="451" mass="47949">MSLRTTLPTPNMFETVGAGIAPSAFAVTDLVTRAIAAVGVELAGFMTATGLAAAPSVVVDQRLATLWGKYSFRPDGWEMPNLWDDLAGVYKTQDGWIRLHTNLPHHRSAALATLTCAPTRSAVSATLRRLSADAVERDIHAAGGVAAALRSPESWANHPQGQALAQEPSISWQRPRVVKARSLENATEQRPLKGLRVLDLTRVLAGPIATRALAGLGAEVLRIDPPGWDEPGVIPDIALGKSMATLDLKTPQGRARLSDLLAEADVLVHGYRPGALAALGFGPDALDALAPNRVEVTLNAYGWTGPWALRRGFDSLVQMSCGINHRGRAWANKTEPHPLPFQALDHATGYLMAAAVLSALTQAQTHAPIGTAHLSLARTALELTQLSPHATGPEILDWVDSDFTPAVEQTSWGPGHRLHSPLSVGQTQLKWTRPAVACGSHPASWPSAPAT</sequence>
<proteinExistence type="predicted"/>
<evidence type="ECO:0000313" key="1">
    <source>
        <dbReference type="EMBL" id="MQQ09228.1"/>
    </source>
</evidence>
<dbReference type="RefSeq" id="WP_153216178.1">
    <property type="nucleotide sequence ID" value="NZ_WIBF01000007.1"/>
</dbReference>
<dbReference type="Gene3D" id="3.40.50.10540">
    <property type="entry name" value="Crotonobetainyl-coa:carnitine coa-transferase, domain 1"/>
    <property type="match status" value="1"/>
</dbReference>
<keyword evidence="2" id="KW-1185">Reference proteome</keyword>
<dbReference type="InterPro" id="IPR052985">
    <property type="entry name" value="CoA-trans_III_biosynth/detox"/>
</dbReference>
<evidence type="ECO:0000313" key="2">
    <source>
        <dbReference type="Proteomes" id="UP000444174"/>
    </source>
</evidence>
<dbReference type="AlphaFoldDB" id="A0A843YHC9"/>
<dbReference type="InterPro" id="IPR003673">
    <property type="entry name" value="CoA-Trfase_fam_III"/>
</dbReference>
<dbReference type="Pfam" id="PF02515">
    <property type="entry name" value="CoA_transf_3"/>
    <property type="match status" value="1"/>
</dbReference>
<gene>
    <name evidence="1" type="ORF">GFB49_12245</name>
</gene>
<dbReference type="PANTHER" id="PTHR48229:SF1">
    <property type="entry name" value="ALPHA METHYLACYL-COA RACEMASE-RELATED"/>
    <property type="match status" value="1"/>
</dbReference>
<accession>A0A843YHC9</accession>
<reference evidence="1 2" key="1">
    <citation type="submission" date="2019-10" db="EMBL/GenBank/DDBJ databases">
        <title>Epibacterium sp. nov., isolated from seawater.</title>
        <authorList>
            <person name="Zhang X."/>
            <person name="Li N."/>
        </authorList>
    </citation>
    <scope>NUCLEOTIDE SEQUENCE [LARGE SCALE GENOMIC DNA]</scope>
    <source>
        <strain evidence="1 2">SM1979</strain>
    </source>
</reference>
<dbReference type="GO" id="GO:0016740">
    <property type="term" value="F:transferase activity"/>
    <property type="evidence" value="ECO:0007669"/>
    <property type="project" value="UniProtKB-KW"/>
</dbReference>
<comment type="caution">
    <text evidence="1">The sequence shown here is derived from an EMBL/GenBank/DDBJ whole genome shotgun (WGS) entry which is preliminary data.</text>
</comment>
<dbReference type="EMBL" id="WIBF01000007">
    <property type="protein sequence ID" value="MQQ09228.1"/>
    <property type="molecule type" value="Genomic_DNA"/>
</dbReference>
<dbReference type="InterPro" id="IPR023606">
    <property type="entry name" value="CoA-Trfase_III_dom_1_sf"/>
</dbReference>
<dbReference type="Proteomes" id="UP000444174">
    <property type="component" value="Unassembled WGS sequence"/>
</dbReference>